<evidence type="ECO:0000313" key="2">
    <source>
        <dbReference type="Proteomes" id="UP001341840"/>
    </source>
</evidence>
<protein>
    <submittedName>
        <fullName evidence="1">Uncharacterized protein</fullName>
    </submittedName>
</protein>
<dbReference type="EMBL" id="JASCZI010271963">
    <property type="protein sequence ID" value="MED6218487.1"/>
    <property type="molecule type" value="Genomic_DNA"/>
</dbReference>
<dbReference type="Proteomes" id="UP001341840">
    <property type="component" value="Unassembled WGS sequence"/>
</dbReference>
<organism evidence="1 2">
    <name type="scientific">Stylosanthes scabra</name>
    <dbReference type="NCBI Taxonomy" id="79078"/>
    <lineage>
        <taxon>Eukaryota</taxon>
        <taxon>Viridiplantae</taxon>
        <taxon>Streptophyta</taxon>
        <taxon>Embryophyta</taxon>
        <taxon>Tracheophyta</taxon>
        <taxon>Spermatophyta</taxon>
        <taxon>Magnoliopsida</taxon>
        <taxon>eudicotyledons</taxon>
        <taxon>Gunneridae</taxon>
        <taxon>Pentapetalae</taxon>
        <taxon>rosids</taxon>
        <taxon>fabids</taxon>
        <taxon>Fabales</taxon>
        <taxon>Fabaceae</taxon>
        <taxon>Papilionoideae</taxon>
        <taxon>50 kb inversion clade</taxon>
        <taxon>dalbergioids sensu lato</taxon>
        <taxon>Dalbergieae</taxon>
        <taxon>Pterocarpus clade</taxon>
        <taxon>Stylosanthes</taxon>
    </lineage>
</organism>
<name>A0ABU6Z7B1_9FABA</name>
<keyword evidence="2" id="KW-1185">Reference proteome</keyword>
<sequence>MLREIPELPSSVQKVDARHCNSLTSNTLSMLWSQVHKEINKLEVVIPKTEIPEWWDYCSQDGRPMFWARGKFPIVAMAFVFDKLDFKSIGLDLFIDGEHVHFHRQKYHNFRVAEDHVLLCDLRVLFSNEELEELDARIGDDRKWMKVTIQVKCETETVIREWGMYVNKRETNMDDIRFMWAYLDDLLSTDDLNELWSAETREESFDDDFEFSILRQFSCASKKPKIDNHFEYDAGTYDRSAGCFVLRKPPKCGVKLRDANGSNTRRRFLLRDRRQRRG</sequence>
<reference evidence="1 2" key="1">
    <citation type="journal article" date="2023" name="Plants (Basel)">
        <title>Bridging the Gap: Combining Genomics and Transcriptomics Approaches to Understand Stylosanthes scabra, an Orphan Legume from the Brazilian Caatinga.</title>
        <authorList>
            <person name="Ferreira-Neto J.R.C."/>
            <person name="da Silva M.D."/>
            <person name="Binneck E."/>
            <person name="de Melo N.F."/>
            <person name="da Silva R.H."/>
            <person name="de Melo A.L.T.M."/>
            <person name="Pandolfi V."/>
            <person name="Bustamante F.O."/>
            <person name="Brasileiro-Vidal A.C."/>
            <person name="Benko-Iseppon A.M."/>
        </authorList>
    </citation>
    <scope>NUCLEOTIDE SEQUENCE [LARGE SCALE GENOMIC DNA]</scope>
    <source>
        <tissue evidence="1">Leaves</tissue>
    </source>
</reference>
<proteinExistence type="predicted"/>
<accession>A0ABU6Z7B1</accession>
<gene>
    <name evidence="1" type="ORF">PIB30_026958</name>
</gene>
<comment type="caution">
    <text evidence="1">The sequence shown here is derived from an EMBL/GenBank/DDBJ whole genome shotgun (WGS) entry which is preliminary data.</text>
</comment>
<evidence type="ECO:0000313" key="1">
    <source>
        <dbReference type="EMBL" id="MED6218487.1"/>
    </source>
</evidence>